<name>A0A2P5B8Z9_TREOI</name>
<reference evidence="2" key="1">
    <citation type="submission" date="2016-06" db="EMBL/GenBank/DDBJ databases">
        <title>Parallel loss of symbiosis genes in relatives of nitrogen-fixing non-legume Parasponia.</title>
        <authorList>
            <person name="Van Velzen R."/>
            <person name="Holmer R."/>
            <person name="Bu F."/>
            <person name="Rutten L."/>
            <person name="Van Zeijl A."/>
            <person name="Liu W."/>
            <person name="Santuari L."/>
            <person name="Cao Q."/>
            <person name="Sharma T."/>
            <person name="Shen D."/>
            <person name="Roswanjaya Y."/>
            <person name="Wardhani T."/>
            <person name="Kalhor M.S."/>
            <person name="Jansen J."/>
            <person name="Van den Hoogen J."/>
            <person name="Gungor B."/>
            <person name="Hartog M."/>
            <person name="Hontelez J."/>
            <person name="Verver J."/>
            <person name="Yang W.-C."/>
            <person name="Schijlen E."/>
            <person name="Repin R."/>
            <person name="Schilthuizen M."/>
            <person name="Schranz E."/>
            <person name="Heidstra R."/>
            <person name="Miyata K."/>
            <person name="Fedorova E."/>
            <person name="Kohlen W."/>
            <person name="Bisseling T."/>
            <person name="Smit S."/>
            <person name="Geurts R."/>
        </authorList>
    </citation>
    <scope>NUCLEOTIDE SEQUENCE [LARGE SCALE GENOMIC DNA]</scope>
    <source>
        <strain evidence="2">cv. RG33-2</strain>
    </source>
</reference>
<evidence type="ECO:0000313" key="1">
    <source>
        <dbReference type="EMBL" id="PON45257.1"/>
    </source>
</evidence>
<protein>
    <submittedName>
        <fullName evidence="1">Uncharacterized protein</fullName>
    </submittedName>
</protein>
<organism evidence="1 2">
    <name type="scientific">Trema orientale</name>
    <name type="common">Charcoal tree</name>
    <name type="synonym">Celtis orientalis</name>
    <dbReference type="NCBI Taxonomy" id="63057"/>
    <lineage>
        <taxon>Eukaryota</taxon>
        <taxon>Viridiplantae</taxon>
        <taxon>Streptophyta</taxon>
        <taxon>Embryophyta</taxon>
        <taxon>Tracheophyta</taxon>
        <taxon>Spermatophyta</taxon>
        <taxon>Magnoliopsida</taxon>
        <taxon>eudicotyledons</taxon>
        <taxon>Gunneridae</taxon>
        <taxon>Pentapetalae</taxon>
        <taxon>rosids</taxon>
        <taxon>fabids</taxon>
        <taxon>Rosales</taxon>
        <taxon>Cannabaceae</taxon>
        <taxon>Trema</taxon>
    </lineage>
</organism>
<comment type="caution">
    <text evidence="1">The sequence shown here is derived from an EMBL/GenBank/DDBJ whole genome shotgun (WGS) entry which is preliminary data.</text>
</comment>
<gene>
    <name evidence="1" type="ORF">TorRG33x02_329200</name>
</gene>
<keyword evidence="2" id="KW-1185">Reference proteome</keyword>
<dbReference type="EMBL" id="JXTC01000577">
    <property type="protein sequence ID" value="PON45257.1"/>
    <property type="molecule type" value="Genomic_DNA"/>
</dbReference>
<evidence type="ECO:0000313" key="2">
    <source>
        <dbReference type="Proteomes" id="UP000237000"/>
    </source>
</evidence>
<dbReference type="AlphaFoldDB" id="A0A2P5B8Z9"/>
<dbReference type="InParanoid" id="A0A2P5B8Z9"/>
<dbReference type="Proteomes" id="UP000237000">
    <property type="component" value="Unassembled WGS sequence"/>
</dbReference>
<sequence length="37" mass="4283">MDMVMSSLDLESKFGEKYCSIWTRHENVNVTWCDGIG</sequence>
<accession>A0A2P5B8Z9</accession>
<proteinExistence type="predicted"/>